<dbReference type="CDD" id="cd06171">
    <property type="entry name" value="Sigma70_r4"/>
    <property type="match status" value="1"/>
</dbReference>
<comment type="similarity">
    <text evidence="1">Belongs to the sigma-70 factor family. ECF subfamily.</text>
</comment>
<dbReference type="RefSeq" id="WP_126630133.1">
    <property type="nucleotide sequence ID" value="NZ_BIFT01000002.1"/>
</dbReference>
<dbReference type="AlphaFoldDB" id="A0A402BEZ4"/>
<dbReference type="InterPro" id="IPR007627">
    <property type="entry name" value="RNA_pol_sigma70_r2"/>
</dbReference>
<dbReference type="OrthoDB" id="146184at2"/>
<feature type="domain" description="RNA polymerase sigma-70 region 2" evidence="6">
    <location>
        <begin position="23"/>
        <end position="91"/>
    </location>
</feature>
<dbReference type="SUPFAM" id="SSF88659">
    <property type="entry name" value="Sigma3 and sigma4 domains of RNA polymerase sigma factors"/>
    <property type="match status" value="1"/>
</dbReference>
<gene>
    <name evidence="8" type="ORF">KDA_54420</name>
</gene>
<dbReference type="Gene3D" id="1.10.10.10">
    <property type="entry name" value="Winged helix-like DNA-binding domain superfamily/Winged helix DNA-binding domain"/>
    <property type="match status" value="1"/>
</dbReference>
<evidence type="ECO:0000256" key="3">
    <source>
        <dbReference type="ARBA" id="ARBA00023082"/>
    </source>
</evidence>
<dbReference type="InterPro" id="IPR013325">
    <property type="entry name" value="RNA_pol_sigma_r2"/>
</dbReference>
<dbReference type="GO" id="GO:0006352">
    <property type="term" value="P:DNA-templated transcription initiation"/>
    <property type="evidence" value="ECO:0007669"/>
    <property type="project" value="InterPro"/>
</dbReference>
<protein>
    <recommendedName>
        <fullName evidence="10">RNA polymerase sigma factor</fullName>
    </recommendedName>
</protein>
<evidence type="ECO:0000313" key="9">
    <source>
        <dbReference type="Proteomes" id="UP000287171"/>
    </source>
</evidence>
<dbReference type="SUPFAM" id="SSF88946">
    <property type="entry name" value="Sigma2 domain of RNA polymerase sigma factors"/>
    <property type="match status" value="1"/>
</dbReference>
<evidence type="ECO:0000259" key="7">
    <source>
        <dbReference type="Pfam" id="PF08281"/>
    </source>
</evidence>
<dbReference type="InterPro" id="IPR013249">
    <property type="entry name" value="RNA_pol_sigma70_r4_t2"/>
</dbReference>
<evidence type="ECO:0000313" key="8">
    <source>
        <dbReference type="EMBL" id="GCE29958.1"/>
    </source>
</evidence>
<comment type="caution">
    <text evidence="8">The sequence shown here is derived from an EMBL/GenBank/DDBJ whole genome shotgun (WGS) entry which is preliminary data.</text>
</comment>
<dbReference type="Gene3D" id="1.10.1740.10">
    <property type="match status" value="1"/>
</dbReference>
<dbReference type="InterPro" id="IPR036388">
    <property type="entry name" value="WH-like_DNA-bd_sf"/>
</dbReference>
<dbReference type="EMBL" id="BIFT01000002">
    <property type="protein sequence ID" value="GCE29958.1"/>
    <property type="molecule type" value="Genomic_DNA"/>
</dbReference>
<evidence type="ECO:0008006" key="10">
    <source>
        <dbReference type="Google" id="ProtNLM"/>
    </source>
</evidence>
<dbReference type="InterPro" id="IPR014284">
    <property type="entry name" value="RNA_pol_sigma-70_dom"/>
</dbReference>
<dbReference type="Proteomes" id="UP000287171">
    <property type="component" value="Unassembled WGS sequence"/>
</dbReference>
<evidence type="ECO:0000259" key="6">
    <source>
        <dbReference type="Pfam" id="PF04542"/>
    </source>
</evidence>
<dbReference type="Pfam" id="PF04542">
    <property type="entry name" value="Sigma70_r2"/>
    <property type="match status" value="1"/>
</dbReference>
<keyword evidence="5" id="KW-0804">Transcription</keyword>
<dbReference type="PANTHER" id="PTHR43133:SF8">
    <property type="entry name" value="RNA POLYMERASE SIGMA FACTOR HI_1459-RELATED"/>
    <property type="match status" value="1"/>
</dbReference>
<keyword evidence="9" id="KW-1185">Reference proteome</keyword>
<keyword evidence="4" id="KW-0238">DNA-binding</keyword>
<dbReference type="GO" id="GO:0003677">
    <property type="term" value="F:DNA binding"/>
    <property type="evidence" value="ECO:0007669"/>
    <property type="project" value="UniProtKB-KW"/>
</dbReference>
<evidence type="ECO:0000256" key="1">
    <source>
        <dbReference type="ARBA" id="ARBA00010641"/>
    </source>
</evidence>
<dbReference type="PANTHER" id="PTHR43133">
    <property type="entry name" value="RNA POLYMERASE ECF-TYPE SIGMA FACTO"/>
    <property type="match status" value="1"/>
</dbReference>
<name>A0A402BEZ4_9CHLR</name>
<proteinExistence type="inferred from homology"/>
<keyword evidence="2" id="KW-0805">Transcription regulation</keyword>
<keyword evidence="3" id="KW-0731">Sigma factor</keyword>
<dbReference type="Pfam" id="PF08281">
    <property type="entry name" value="Sigma70_r4_2"/>
    <property type="match status" value="1"/>
</dbReference>
<dbReference type="NCBIfam" id="TIGR02937">
    <property type="entry name" value="sigma70-ECF"/>
    <property type="match status" value="1"/>
</dbReference>
<feature type="domain" description="RNA polymerase sigma factor 70 region 4 type 2" evidence="7">
    <location>
        <begin position="130"/>
        <end position="182"/>
    </location>
</feature>
<accession>A0A402BEZ4</accession>
<reference evidence="9" key="1">
    <citation type="submission" date="2018-12" db="EMBL/GenBank/DDBJ databases">
        <title>Tengunoibacter tsumagoiensis gen. nov., sp. nov., Dictyobacter kobayashii sp. nov., D. alpinus sp. nov., and D. joshuensis sp. nov. and description of Dictyobacteraceae fam. nov. within the order Ktedonobacterales isolated from Tengu-no-mugimeshi.</title>
        <authorList>
            <person name="Wang C.M."/>
            <person name="Zheng Y."/>
            <person name="Sakai Y."/>
            <person name="Toyoda A."/>
            <person name="Minakuchi Y."/>
            <person name="Abe K."/>
            <person name="Yokota A."/>
            <person name="Yabe S."/>
        </authorList>
    </citation>
    <scope>NUCLEOTIDE SEQUENCE [LARGE SCALE GENOMIC DNA]</scope>
    <source>
        <strain evidence="9">Uno16</strain>
    </source>
</reference>
<dbReference type="InterPro" id="IPR039425">
    <property type="entry name" value="RNA_pol_sigma-70-like"/>
</dbReference>
<evidence type="ECO:0000256" key="4">
    <source>
        <dbReference type="ARBA" id="ARBA00023125"/>
    </source>
</evidence>
<sequence length="390" mass="44597">MQHYTFAETPADTAITSMENQFAQERPRLVRFCAYFTGAPSAAEDLAQETLLEAWRNLHKFTSHEQPDGLSKWLLAIARNVCLRWKRAQQRESAHIASYAPYAMEDGELEEVADHAFDLEVELERDELARLLDHALSLLPPETRSVLIERYIHESPHADIAQRLGLSTDTLEKRLYRGKLALRRVLLVDLAAETSSFELADQDRDVSTRIWCPMCNRAQLKQYRKLSSGRIGFHCPSCWHIASYYDHTLWAGLRNPKAILNRQIEALGRYYHQAIYTLHTTCYCCQDHASVRIVQPDELPPQMHASTGICITGTQCGHQAFNTLPHLTLDIPETGQFWRKHPRMYWLPAQEIEHGGIPTLVSSFQSADTAARLDILFERATLKVLGIYEA</sequence>
<dbReference type="InterPro" id="IPR013324">
    <property type="entry name" value="RNA_pol_sigma_r3/r4-like"/>
</dbReference>
<organism evidence="8 9">
    <name type="scientific">Dictyobacter alpinus</name>
    <dbReference type="NCBI Taxonomy" id="2014873"/>
    <lineage>
        <taxon>Bacteria</taxon>
        <taxon>Bacillati</taxon>
        <taxon>Chloroflexota</taxon>
        <taxon>Ktedonobacteria</taxon>
        <taxon>Ktedonobacterales</taxon>
        <taxon>Dictyobacteraceae</taxon>
        <taxon>Dictyobacter</taxon>
    </lineage>
</organism>
<evidence type="ECO:0000256" key="5">
    <source>
        <dbReference type="ARBA" id="ARBA00023163"/>
    </source>
</evidence>
<evidence type="ECO:0000256" key="2">
    <source>
        <dbReference type="ARBA" id="ARBA00023015"/>
    </source>
</evidence>
<dbReference type="GO" id="GO:0016987">
    <property type="term" value="F:sigma factor activity"/>
    <property type="evidence" value="ECO:0007669"/>
    <property type="project" value="UniProtKB-KW"/>
</dbReference>